<accession>A0A5A7Q7F4</accession>
<keyword evidence="2" id="KW-1185">Reference proteome</keyword>
<evidence type="ECO:0000313" key="1">
    <source>
        <dbReference type="EMBL" id="GER39961.1"/>
    </source>
</evidence>
<keyword evidence="1" id="KW-0675">Receptor</keyword>
<organism evidence="1 2">
    <name type="scientific">Striga asiatica</name>
    <name type="common">Asiatic witchweed</name>
    <name type="synonym">Buchnera asiatica</name>
    <dbReference type="NCBI Taxonomy" id="4170"/>
    <lineage>
        <taxon>Eukaryota</taxon>
        <taxon>Viridiplantae</taxon>
        <taxon>Streptophyta</taxon>
        <taxon>Embryophyta</taxon>
        <taxon>Tracheophyta</taxon>
        <taxon>Spermatophyta</taxon>
        <taxon>Magnoliopsida</taxon>
        <taxon>eudicotyledons</taxon>
        <taxon>Gunneridae</taxon>
        <taxon>Pentapetalae</taxon>
        <taxon>asterids</taxon>
        <taxon>lamiids</taxon>
        <taxon>Lamiales</taxon>
        <taxon>Orobanchaceae</taxon>
        <taxon>Buchnereae</taxon>
        <taxon>Striga</taxon>
    </lineage>
</organism>
<gene>
    <name evidence="1" type="ORF">STAS_16605</name>
</gene>
<proteinExistence type="predicted"/>
<name>A0A5A7Q7F4_STRAF</name>
<evidence type="ECO:0000313" key="2">
    <source>
        <dbReference type="Proteomes" id="UP000325081"/>
    </source>
</evidence>
<dbReference type="OrthoDB" id="1834288at2759"/>
<comment type="caution">
    <text evidence="1">The sequence shown here is derived from an EMBL/GenBank/DDBJ whole genome shotgun (WGS) entry which is preliminary data.</text>
</comment>
<dbReference type="Pfam" id="PF03134">
    <property type="entry name" value="TB2_DP1_HVA22"/>
    <property type="match status" value="1"/>
</dbReference>
<dbReference type="Proteomes" id="UP000325081">
    <property type="component" value="Unassembled WGS sequence"/>
</dbReference>
<dbReference type="AlphaFoldDB" id="A0A5A7Q7F4"/>
<protein>
    <submittedName>
        <fullName evidence="1">Receptor expression-enhancing protein 3</fullName>
    </submittedName>
</protein>
<reference evidence="2" key="1">
    <citation type="journal article" date="2019" name="Curr. Biol.">
        <title>Genome Sequence of Striga asiatica Provides Insight into the Evolution of Plant Parasitism.</title>
        <authorList>
            <person name="Yoshida S."/>
            <person name="Kim S."/>
            <person name="Wafula E.K."/>
            <person name="Tanskanen J."/>
            <person name="Kim Y.M."/>
            <person name="Honaas L."/>
            <person name="Yang Z."/>
            <person name="Spallek T."/>
            <person name="Conn C.E."/>
            <person name="Ichihashi Y."/>
            <person name="Cheong K."/>
            <person name="Cui S."/>
            <person name="Der J.P."/>
            <person name="Gundlach H."/>
            <person name="Jiao Y."/>
            <person name="Hori C."/>
            <person name="Ishida J.K."/>
            <person name="Kasahara H."/>
            <person name="Kiba T."/>
            <person name="Kim M.S."/>
            <person name="Koo N."/>
            <person name="Laohavisit A."/>
            <person name="Lee Y.H."/>
            <person name="Lumba S."/>
            <person name="McCourt P."/>
            <person name="Mortimer J.C."/>
            <person name="Mutuku J.M."/>
            <person name="Nomura T."/>
            <person name="Sasaki-Sekimoto Y."/>
            <person name="Seto Y."/>
            <person name="Wang Y."/>
            <person name="Wakatake T."/>
            <person name="Sakakibara H."/>
            <person name="Demura T."/>
            <person name="Yamaguchi S."/>
            <person name="Yoneyama K."/>
            <person name="Manabe R.I."/>
            <person name="Nelson D.C."/>
            <person name="Schulman A.H."/>
            <person name="Timko M.P."/>
            <person name="dePamphilis C.W."/>
            <person name="Choi D."/>
            <person name="Shirasu K."/>
        </authorList>
    </citation>
    <scope>NUCLEOTIDE SEQUENCE [LARGE SCALE GENOMIC DNA]</scope>
    <source>
        <strain evidence="2">cv. UVA1</strain>
    </source>
</reference>
<dbReference type="InterPro" id="IPR004345">
    <property type="entry name" value="TB2_DP1_HVA22"/>
</dbReference>
<sequence length="379" mass="41966">MLVPNGVLGIGNDAGAGDAGAGEADGDVGVAGDDVVVVFAAALGRGAGLVAGGEQAAEALREDVHVGEAAGLDDLQVKVAVEVNHFLGHWEGNWENAILVIALTICENIASILTLRVALLGEAKMALLIYLWHHKTKGTTYAYESFLRPFISRHEMKIDLFVLLIKRAGDGVRRGLLKILFAVKCDARYKKLKKSLNNFISMMSHENGARRETWLVLAAFTWHFSFMITVLLDPTFHKFIQQLWKLETHNGVREWIVQWLIKQVGEDGMQNIYHLLFSFSHSGCLHFSFWYLQFLSELADSQKSSRIHLKLTPKFCGCFHVIPLVNLIGANDNFGFVDCFKALLLEVGLCIGKQCPDYAPLVIATVLIVALYLKDQVDT</sequence>
<dbReference type="EMBL" id="BKCP01005794">
    <property type="protein sequence ID" value="GER39961.1"/>
    <property type="molecule type" value="Genomic_DNA"/>
</dbReference>